<dbReference type="Gene3D" id="3.40.50.200">
    <property type="entry name" value="Peptidase S8/S53 domain"/>
    <property type="match status" value="1"/>
</dbReference>
<keyword evidence="7" id="KW-0732">Signal</keyword>
<dbReference type="SUPFAM" id="SSF52743">
    <property type="entry name" value="Subtilisin-like"/>
    <property type="match status" value="1"/>
</dbReference>
<keyword evidence="4 5" id="KW-0720">Serine protease</keyword>
<evidence type="ECO:0000256" key="7">
    <source>
        <dbReference type="SAM" id="SignalP"/>
    </source>
</evidence>
<evidence type="ECO:0000256" key="2">
    <source>
        <dbReference type="ARBA" id="ARBA00022670"/>
    </source>
</evidence>
<keyword evidence="2 5" id="KW-0645">Protease</keyword>
<keyword evidence="9" id="KW-0614">Plasmid</keyword>
<dbReference type="RefSeq" id="WP_264778032.1">
    <property type="nucleotide sequence ID" value="NZ_AP026561.1"/>
</dbReference>
<protein>
    <recommendedName>
        <fullName evidence="8">Peptidase S8/S53 domain-containing protein</fullName>
    </recommendedName>
</protein>
<dbReference type="Proteomes" id="UP001064971">
    <property type="component" value="Plasmid pDAETH-1"/>
</dbReference>
<dbReference type="InterPro" id="IPR015500">
    <property type="entry name" value="Peptidase_S8_subtilisin-rel"/>
</dbReference>
<dbReference type="InterPro" id="IPR034176">
    <property type="entry name" value="Peptidases_S8_13"/>
</dbReference>
<keyword evidence="3 5" id="KW-0378">Hydrolase</keyword>
<feature type="signal peptide" evidence="7">
    <location>
        <begin position="1"/>
        <end position="23"/>
    </location>
</feature>
<dbReference type="PROSITE" id="PS51257">
    <property type="entry name" value="PROKAR_LIPOPROTEIN"/>
    <property type="match status" value="1"/>
</dbReference>
<proteinExistence type="inferred from homology"/>
<evidence type="ECO:0000256" key="6">
    <source>
        <dbReference type="RuleBase" id="RU003355"/>
    </source>
</evidence>
<feature type="active site" description="Charge relay system" evidence="5">
    <location>
        <position position="446"/>
    </location>
</feature>
<dbReference type="PROSITE" id="PS00137">
    <property type="entry name" value="SUBTILASE_HIS"/>
    <property type="match status" value="1"/>
</dbReference>
<dbReference type="PRINTS" id="PR00723">
    <property type="entry name" value="SUBTILISIN"/>
</dbReference>
<feature type="active site" description="Charge relay system" evidence="5">
    <location>
        <position position="258"/>
    </location>
</feature>
<keyword evidence="10" id="KW-1185">Reference proteome</keyword>
<dbReference type="InterPro" id="IPR050131">
    <property type="entry name" value="Peptidase_S8_subtilisin-like"/>
</dbReference>
<feature type="domain" description="Peptidase S8/S53" evidence="8">
    <location>
        <begin position="203"/>
        <end position="496"/>
    </location>
</feature>
<sequence>MRMNPKAIPVPGLTCLGLTCLLAACGGGGGGGTTPGTATSSISGIISSPGSLGSAALGGALPHAAPRWSGRWSGASWWTDPAAVRAKREARGVGPEGIIPGEFIVKRRGSLGAQALEPLRVGDTSLRLSRSLGLPGVGLYRVTAGAGTDAAGIVRELAARADVEYAEPNRLLHALRTPNDTYFPFQWDAQAMRLPAAWDQTTGKAVTVAVVDTGIVNHPDLAGRLLPGLDMVQDVDNAGDGDGIDANPTDEGGDTGYHGTHVAGTIAAASNNGAGVAGVSWGARIVPVRVLGTSGGGTLDDIVVGTFWAAGGQVEGLPANPNPARVVNLSLGGPGQCSDVQRDLFRALADNGVVAVVAAGNDDKDAGGYTPASCPNVITVGAVGPDGKRAYYSNYGARVDVMAPGGNTRLKLDIGGQKVPGGILSTVAAVEDGKLVATYDVYEGTSMAAPHVAGLVALMKGEQPNLTTAQTLARLRATSTPLSGADCGVAGGCGAGLVNAAAALSGSGTPAPAPTPPPTPTPVGEIQTLVAAFYVLPSGYDEDRSRAALVNQETLRNSYKLGGLEPGRYNVAAWQDLDGDEEVDDGEPFGIYFDPVNKTANVTVDNVARNIIGIDIDLEPYRATSQAQRAARAPGAQGALAAAAQARAASR</sequence>
<evidence type="ECO:0000256" key="3">
    <source>
        <dbReference type="ARBA" id="ARBA00022801"/>
    </source>
</evidence>
<feature type="active site" description="Charge relay system" evidence="5">
    <location>
        <position position="212"/>
    </location>
</feature>
<reference evidence="9" key="1">
    <citation type="submission" date="2022-07" db="EMBL/GenBank/DDBJ databases">
        <title>Complete Genome Sequence of the Radioresistant Bacterium Deinococcus aetherius ST0316, Isolated from the Air Dust collected in Lower Stratosphere above Japan.</title>
        <authorList>
            <person name="Satoh K."/>
            <person name="Hagiwara K."/>
            <person name="Katsumata K."/>
            <person name="Kubo A."/>
            <person name="Yokobori S."/>
            <person name="Yamagishi A."/>
            <person name="Oono Y."/>
            <person name="Narumi I."/>
        </authorList>
    </citation>
    <scope>NUCLEOTIDE SEQUENCE</scope>
    <source>
        <strain evidence="9">ST0316</strain>
        <plasmid evidence="9">pDAETH-1</plasmid>
    </source>
</reference>
<gene>
    <name evidence="9" type="ORF">DAETH_35260</name>
</gene>
<evidence type="ECO:0000313" key="9">
    <source>
        <dbReference type="EMBL" id="BDP43557.1"/>
    </source>
</evidence>
<name>A0ABN6RJP4_9DEIO</name>
<evidence type="ECO:0000259" key="8">
    <source>
        <dbReference type="Pfam" id="PF00082"/>
    </source>
</evidence>
<geneLocation type="plasmid" evidence="9 10">
    <name>pDAETH-1</name>
</geneLocation>
<dbReference type="Pfam" id="PF00082">
    <property type="entry name" value="Peptidase_S8"/>
    <property type="match status" value="1"/>
</dbReference>
<dbReference type="PANTHER" id="PTHR43806:SF11">
    <property type="entry name" value="CEREVISIN-RELATED"/>
    <property type="match status" value="1"/>
</dbReference>
<dbReference type="InterPro" id="IPR023828">
    <property type="entry name" value="Peptidase_S8_Ser-AS"/>
</dbReference>
<evidence type="ECO:0000256" key="5">
    <source>
        <dbReference type="PROSITE-ProRule" id="PRU01240"/>
    </source>
</evidence>
<dbReference type="PANTHER" id="PTHR43806">
    <property type="entry name" value="PEPTIDASE S8"/>
    <property type="match status" value="1"/>
</dbReference>
<dbReference type="InterPro" id="IPR023827">
    <property type="entry name" value="Peptidase_S8_Asp-AS"/>
</dbReference>
<evidence type="ECO:0000313" key="10">
    <source>
        <dbReference type="Proteomes" id="UP001064971"/>
    </source>
</evidence>
<dbReference type="CDD" id="cd07496">
    <property type="entry name" value="Peptidases_S8_13"/>
    <property type="match status" value="1"/>
</dbReference>
<comment type="similarity">
    <text evidence="1 5 6">Belongs to the peptidase S8 family.</text>
</comment>
<evidence type="ECO:0000256" key="1">
    <source>
        <dbReference type="ARBA" id="ARBA00011073"/>
    </source>
</evidence>
<dbReference type="InterPro" id="IPR036852">
    <property type="entry name" value="Peptidase_S8/S53_dom_sf"/>
</dbReference>
<dbReference type="InterPro" id="IPR000209">
    <property type="entry name" value="Peptidase_S8/S53_dom"/>
</dbReference>
<dbReference type="PROSITE" id="PS00136">
    <property type="entry name" value="SUBTILASE_ASP"/>
    <property type="match status" value="1"/>
</dbReference>
<dbReference type="EMBL" id="AP026561">
    <property type="protein sequence ID" value="BDP43557.1"/>
    <property type="molecule type" value="Genomic_DNA"/>
</dbReference>
<dbReference type="InterPro" id="IPR022398">
    <property type="entry name" value="Peptidase_S8_His-AS"/>
</dbReference>
<organism evidence="9 10">
    <name type="scientific">Deinococcus aetherius</name>
    <dbReference type="NCBI Taxonomy" id="200252"/>
    <lineage>
        <taxon>Bacteria</taxon>
        <taxon>Thermotogati</taxon>
        <taxon>Deinococcota</taxon>
        <taxon>Deinococci</taxon>
        <taxon>Deinococcales</taxon>
        <taxon>Deinococcaceae</taxon>
        <taxon>Deinococcus</taxon>
    </lineage>
</organism>
<accession>A0ABN6RJP4</accession>
<dbReference type="PROSITE" id="PS51892">
    <property type="entry name" value="SUBTILASE"/>
    <property type="match status" value="1"/>
</dbReference>
<feature type="chain" id="PRO_5046339803" description="Peptidase S8/S53 domain-containing protein" evidence="7">
    <location>
        <begin position="24"/>
        <end position="651"/>
    </location>
</feature>
<dbReference type="PROSITE" id="PS00138">
    <property type="entry name" value="SUBTILASE_SER"/>
    <property type="match status" value="1"/>
</dbReference>
<evidence type="ECO:0000256" key="4">
    <source>
        <dbReference type="ARBA" id="ARBA00022825"/>
    </source>
</evidence>